<gene>
    <name evidence="1" type="ORF">NUM_44170</name>
</gene>
<dbReference type="Proteomes" id="UP000614996">
    <property type="component" value="Unassembled WGS sequence"/>
</dbReference>
<dbReference type="AlphaFoldDB" id="A0A8J4AIA5"/>
<dbReference type="RefSeq" id="WP_207126836.1">
    <property type="nucleotide sequence ID" value="NZ_BOPO01000084.1"/>
</dbReference>
<organism evidence="1 2">
    <name type="scientific">Actinocatenispora comari</name>
    <dbReference type="NCBI Taxonomy" id="2807577"/>
    <lineage>
        <taxon>Bacteria</taxon>
        <taxon>Bacillati</taxon>
        <taxon>Actinomycetota</taxon>
        <taxon>Actinomycetes</taxon>
        <taxon>Micromonosporales</taxon>
        <taxon>Micromonosporaceae</taxon>
        <taxon>Actinocatenispora</taxon>
    </lineage>
</organism>
<reference evidence="2" key="1">
    <citation type="journal article" date="2021" name="Int. J. Syst. Evol. Microbiol.">
        <title>Actinocatenispora comari sp. nov., an endophytic actinomycete isolated from aerial parts of Comarum salesowianum.</title>
        <authorList>
            <person name="Oyunbileg N."/>
            <person name="Iizaka Y."/>
            <person name="Hamada M."/>
            <person name="Davaapurev B.O."/>
            <person name="Fukumoto A."/>
            <person name="Tsetseg B."/>
            <person name="Kato F."/>
            <person name="Tamura T."/>
            <person name="Batkhuu J."/>
            <person name="Anzai Y."/>
        </authorList>
    </citation>
    <scope>NUCLEOTIDE SEQUENCE [LARGE SCALE GENOMIC DNA]</scope>
    <source>
        <strain evidence="2">NUM-2625</strain>
    </source>
</reference>
<comment type="caution">
    <text evidence="1">The sequence shown here is derived from an EMBL/GenBank/DDBJ whole genome shotgun (WGS) entry which is preliminary data.</text>
</comment>
<keyword evidence="2" id="KW-1185">Reference proteome</keyword>
<accession>A0A8J4AIA5</accession>
<name>A0A8J4AIA5_9ACTN</name>
<protein>
    <submittedName>
        <fullName evidence="1">Uncharacterized protein</fullName>
    </submittedName>
</protein>
<dbReference type="EMBL" id="BOPO01000084">
    <property type="protein sequence ID" value="GIL29163.1"/>
    <property type="molecule type" value="Genomic_DNA"/>
</dbReference>
<proteinExistence type="predicted"/>
<evidence type="ECO:0000313" key="1">
    <source>
        <dbReference type="EMBL" id="GIL29163.1"/>
    </source>
</evidence>
<evidence type="ECO:0000313" key="2">
    <source>
        <dbReference type="Proteomes" id="UP000614996"/>
    </source>
</evidence>
<sequence length="86" mass="9152">MDSREGDGALPTPYPPAVGDLIWLTDRFTGSGAVYRVLERQWMHAGYGSMSWRAGTAAPAEGPMLEIVVEAAGGLFLDEVDGGEPQ</sequence>